<sequence>MALQGLAVPGRSLRRYESCAIHAKRVTIMPGRRLARRIRGERAWSLHERSRFDITLHYYFVCPCRVVVVRARFLKRTHKTARGHSCCHRITLWRSTYSSPLPAQTFSGGAKYPDINVEWILGSRIRRPVSALNGRATAPLNAAIPACGVAPVLRARRVPRASSRFAAYRTAPRVPAPLISFYHGPPRAYVVASHHLRCCGRVDIGRTLLRPPQWINQTSSVPNGRGLDLLREFEALYLPGLPDPQVVVFDPEMDLEYTLPRRQ</sequence>
<accession>A0A4C2A1I9</accession>
<reference evidence="1 2" key="1">
    <citation type="journal article" date="2019" name="Commun. Biol.">
        <title>The bagworm genome reveals a unique fibroin gene that provides high tensile strength.</title>
        <authorList>
            <person name="Kono N."/>
            <person name="Nakamura H."/>
            <person name="Ohtoshi R."/>
            <person name="Tomita M."/>
            <person name="Numata K."/>
            <person name="Arakawa K."/>
        </authorList>
    </citation>
    <scope>NUCLEOTIDE SEQUENCE [LARGE SCALE GENOMIC DNA]</scope>
</reference>
<gene>
    <name evidence="1" type="ORF">EVAR_60152_1</name>
</gene>
<proteinExistence type="predicted"/>
<dbReference type="AlphaFoldDB" id="A0A4C2A1I9"/>
<evidence type="ECO:0000313" key="1">
    <source>
        <dbReference type="EMBL" id="GBP94801.1"/>
    </source>
</evidence>
<dbReference type="GO" id="GO:0046982">
    <property type="term" value="F:protein heterodimerization activity"/>
    <property type="evidence" value="ECO:0007669"/>
    <property type="project" value="InterPro"/>
</dbReference>
<protein>
    <submittedName>
        <fullName evidence="1">Uncharacterized protein</fullName>
    </submittedName>
</protein>
<organism evidence="1 2">
    <name type="scientific">Eumeta variegata</name>
    <name type="common">Bagworm moth</name>
    <name type="synonym">Eumeta japonica</name>
    <dbReference type="NCBI Taxonomy" id="151549"/>
    <lineage>
        <taxon>Eukaryota</taxon>
        <taxon>Metazoa</taxon>
        <taxon>Ecdysozoa</taxon>
        <taxon>Arthropoda</taxon>
        <taxon>Hexapoda</taxon>
        <taxon>Insecta</taxon>
        <taxon>Pterygota</taxon>
        <taxon>Neoptera</taxon>
        <taxon>Endopterygota</taxon>
        <taxon>Lepidoptera</taxon>
        <taxon>Glossata</taxon>
        <taxon>Ditrysia</taxon>
        <taxon>Tineoidea</taxon>
        <taxon>Psychidae</taxon>
        <taxon>Oiketicinae</taxon>
        <taxon>Eumeta</taxon>
    </lineage>
</organism>
<dbReference type="Gene3D" id="1.10.20.10">
    <property type="entry name" value="Histone, subunit A"/>
    <property type="match status" value="1"/>
</dbReference>
<dbReference type="EMBL" id="BGZK01002547">
    <property type="protein sequence ID" value="GBP94801.1"/>
    <property type="molecule type" value="Genomic_DNA"/>
</dbReference>
<dbReference type="Proteomes" id="UP000299102">
    <property type="component" value="Unassembled WGS sequence"/>
</dbReference>
<keyword evidence="2" id="KW-1185">Reference proteome</keyword>
<evidence type="ECO:0000313" key="2">
    <source>
        <dbReference type="Proteomes" id="UP000299102"/>
    </source>
</evidence>
<comment type="caution">
    <text evidence="1">The sequence shown here is derived from an EMBL/GenBank/DDBJ whole genome shotgun (WGS) entry which is preliminary data.</text>
</comment>
<dbReference type="InterPro" id="IPR009072">
    <property type="entry name" value="Histone-fold"/>
</dbReference>
<name>A0A4C2A1I9_EUMVA</name>